<dbReference type="EC" id="2.3.1.-" evidence="2"/>
<keyword evidence="2" id="KW-0012">Acyltransferase</keyword>
<dbReference type="RefSeq" id="WP_379877312.1">
    <property type="nucleotide sequence ID" value="NZ_JBHUIP010000013.1"/>
</dbReference>
<reference evidence="3" key="1">
    <citation type="journal article" date="2019" name="Int. J. Syst. Evol. Microbiol.">
        <title>The Global Catalogue of Microorganisms (GCM) 10K type strain sequencing project: providing services to taxonomists for standard genome sequencing and annotation.</title>
        <authorList>
            <consortium name="The Broad Institute Genomics Platform"/>
            <consortium name="The Broad Institute Genome Sequencing Center for Infectious Disease"/>
            <person name="Wu L."/>
            <person name="Ma J."/>
        </authorList>
    </citation>
    <scope>NUCLEOTIDE SEQUENCE [LARGE SCALE GENOMIC DNA]</scope>
    <source>
        <strain evidence="3">CGMCC 1.19062</strain>
    </source>
</reference>
<organism evidence="2 3">
    <name type="scientific">Lacibacterium aquatile</name>
    <dbReference type="NCBI Taxonomy" id="1168082"/>
    <lineage>
        <taxon>Bacteria</taxon>
        <taxon>Pseudomonadati</taxon>
        <taxon>Pseudomonadota</taxon>
        <taxon>Alphaproteobacteria</taxon>
        <taxon>Rhodospirillales</taxon>
        <taxon>Rhodospirillaceae</taxon>
    </lineage>
</organism>
<proteinExistence type="predicted"/>
<gene>
    <name evidence="2" type="ORF">ACFSM5_15170</name>
</gene>
<dbReference type="PROSITE" id="PS51186">
    <property type="entry name" value="GNAT"/>
    <property type="match status" value="1"/>
</dbReference>
<keyword evidence="2" id="KW-0808">Transferase</keyword>
<dbReference type="InterPro" id="IPR016181">
    <property type="entry name" value="Acyl_CoA_acyltransferase"/>
</dbReference>
<comment type="caution">
    <text evidence="2">The sequence shown here is derived from an EMBL/GenBank/DDBJ whole genome shotgun (WGS) entry which is preliminary data.</text>
</comment>
<evidence type="ECO:0000259" key="1">
    <source>
        <dbReference type="PROSITE" id="PS51186"/>
    </source>
</evidence>
<sequence length="194" mass="20771">MRSTLPDPSFLADDPQEFFAAHIEDWGCIGGVEDDGELIAFGVLGFGAQVPADENFGRLIGLSPDRLATVGQPDGVAVLGQYRGKGLQKLLLRWRLDQARAKGCRDILSTCEPRNRVSLKNMLSFGMRVVKFDYLFGGLPRVVLHKDTAGDAAVDMARAAVVPVTPDSLSQAFARGEVGVELAEGGLLMAPTAN</sequence>
<evidence type="ECO:0000313" key="3">
    <source>
        <dbReference type="Proteomes" id="UP001597295"/>
    </source>
</evidence>
<dbReference type="SUPFAM" id="SSF55729">
    <property type="entry name" value="Acyl-CoA N-acyltransferases (Nat)"/>
    <property type="match status" value="1"/>
</dbReference>
<dbReference type="InterPro" id="IPR000182">
    <property type="entry name" value="GNAT_dom"/>
</dbReference>
<dbReference type="Pfam" id="PF00583">
    <property type="entry name" value="Acetyltransf_1"/>
    <property type="match status" value="1"/>
</dbReference>
<dbReference type="EMBL" id="JBHUIP010000013">
    <property type="protein sequence ID" value="MFD2264242.1"/>
    <property type="molecule type" value="Genomic_DNA"/>
</dbReference>
<keyword evidence="3" id="KW-1185">Reference proteome</keyword>
<dbReference type="GO" id="GO:0016746">
    <property type="term" value="F:acyltransferase activity"/>
    <property type="evidence" value="ECO:0007669"/>
    <property type="project" value="UniProtKB-KW"/>
</dbReference>
<name>A0ABW5DT44_9PROT</name>
<dbReference type="Gene3D" id="3.40.630.30">
    <property type="match status" value="1"/>
</dbReference>
<feature type="domain" description="N-acetyltransferase" evidence="1">
    <location>
        <begin position="1"/>
        <end position="161"/>
    </location>
</feature>
<protein>
    <submittedName>
        <fullName evidence="2">GNAT family N-acetyltransferase</fullName>
        <ecNumber evidence="2">2.3.1.-</ecNumber>
    </submittedName>
</protein>
<dbReference type="Proteomes" id="UP001597295">
    <property type="component" value="Unassembled WGS sequence"/>
</dbReference>
<evidence type="ECO:0000313" key="2">
    <source>
        <dbReference type="EMBL" id="MFD2264242.1"/>
    </source>
</evidence>
<dbReference type="CDD" id="cd04301">
    <property type="entry name" value="NAT_SF"/>
    <property type="match status" value="1"/>
</dbReference>
<accession>A0ABW5DT44</accession>